<dbReference type="OrthoDB" id="193314at2"/>
<dbReference type="SUPFAM" id="SSF56784">
    <property type="entry name" value="HAD-like"/>
    <property type="match status" value="1"/>
</dbReference>
<dbReference type="EMBL" id="QURL01000005">
    <property type="protein sequence ID" value="RFC62836.1"/>
    <property type="molecule type" value="Genomic_DNA"/>
</dbReference>
<organism evidence="3 4">
    <name type="scientific">Fulvimarina endophytica</name>
    <dbReference type="NCBI Taxonomy" id="2293836"/>
    <lineage>
        <taxon>Bacteria</taxon>
        <taxon>Pseudomonadati</taxon>
        <taxon>Pseudomonadota</taxon>
        <taxon>Alphaproteobacteria</taxon>
        <taxon>Hyphomicrobiales</taxon>
        <taxon>Aurantimonadaceae</taxon>
        <taxon>Fulvimarina</taxon>
    </lineage>
</organism>
<feature type="signal peptide" evidence="2">
    <location>
        <begin position="1"/>
        <end position="19"/>
    </location>
</feature>
<accession>A0A371X0U6</accession>
<dbReference type="SFLD" id="SFLDS00003">
    <property type="entry name" value="Haloacid_Dehalogenase"/>
    <property type="match status" value="1"/>
</dbReference>
<dbReference type="AlphaFoldDB" id="A0A371X0U6"/>
<dbReference type="Proteomes" id="UP000264310">
    <property type="component" value="Unassembled WGS sequence"/>
</dbReference>
<dbReference type="PIRSF" id="PIRSF019271">
    <property type="entry name" value="Acid_Ptase_C"/>
    <property type="match status" value="1"/>
</dbReference>
<keyword evidence="1 2" id="KW-0732">Signal</keyword>
<dbReference type="InterPro" id="IPR023214">
    <property type="entry name" value="HAD_sf"/>
</dbReference>
<gene>
    <name evidence="3" type="ORF">DYI37_12810</name>
</gene>
<keyword evidence="4" id="KW-1185">Reference proteome</keyword>
<dbReference type="InterPro" id="IPR036412">
    <property type="entry name" value="HAD-like_sf"/>
</dbReference>
<dbReference type="GO" id="GO:0009279">
    <property type="term" value="C:cell outer membrane"/>
    <property type="evidence" value="ECO:0007669"/>
    <property type="project" value="InterPro"/>
</dbReference>
<dbReference type="InterPro" id="IPR006423">
    <property type="entry name" value="Lipo_e_P4"/>
</dbReference>
<evidence type="ECO:0000256" key="1">
    <source>
        <dbReference type="ARBA" id="ARBA00022729"/>
    </source>
</evidence>
<name>A0A371X0U6_9HYPH</name>
<evidence type="ECO:0000313" key="3">
    <source>
        <dbReference type="EMBL" id="RFC62836.1"/>
    </source>
</evidence>
<evidence type="ECO:0000256" key="2">
    <source>
        <dbReference type="SAM" id="SignalP"/>
    </source>
</evidence>
<protein>
    <submittedName>
        <fullName evidence="3">5'-nucleotidase</fullName>
    </submittedName>
</protein>
<comment type="caution">
    <text evidence="3">The sequence shown here is derived from an EMBL/GenBank/DDBJ whole genome shotgun (WGS) entry which is preliminary data.</text>
</comment>
<dbReference type="Pfam" id="PF03767">
    <property type="entry name" value="Acid_phosphat_B"/>
    <property type="match status" value="1"/>
</dbReference>
<evidence type="ECO:0000313" key="4">
    <source>
        <dbReference type="Proteomes" id="UP000264310"/>
    </source>
</evidence>
<dbReference type="RefSeq" id="WP_116683652.1">
    <property type="nucleotide sequence ID" value="NZ_QURL01000005.1"/>
</dbReference>
<sequence length="249" mass="27602">MIRFAALAAFFIGATNAAAQDADCSVAEFTAGLKFQQKSAEIAALQLQAFNLATLRLDAAVKGAEDPKKLAVVTDLDETVIDNTALLARDLKNCHRYDNWDTWRHWERDGEPTLIPGAKAFLDHADELGVTIAYISDRTDDQKEFTLKTLQALELPQVSADTVQLLGPDKTERRANVSKDHEIVLLLGDSLPDFDGGFAEGSVAERRQLVEEKAAEFGDKWIVFPNAAYGSWRKAELDAWDAEEKLEDY</sequence>
<proteinExistence type="predicted"/>
<dbReference type="Gene3D" id="3.40.50.1000">
    <property type="entry name" value="HAD superfamily/HAD-like"/>
    <property type="match status" value="1"/>
</dbReference>
<reference evidence="3 4" key="1">
    <citation type="submission" date="2018-08" db="EMBL/GenBank/DDBJ databases">
        <title>Fulvimarina sp. 85, whole genome shotgun sequence.</title>
        <authorList>
            <person name="Tuo L."/>
        </authorList>
    </citation>
    <scope>NUCLEOTIDE SEQUENCE [LARGE SCALE GENOMIC DNA]</scope>
    <source>
        <strain evidence="3 4">85</strain>
    </source>
</reference>
<dbReference type="SFLD" id="SFLDG01125">
    <property type="entry name" value="C1.1:_Acid_Phosphatase_Like"/>
    <property type="match status" value="1"/>
</dbReference>
<feature type="chain" id="PRO_5016689959" evidence="2">
    <location>
        <begin position="20"/>
        <end position="249"/>
    </location>
</feature>
<dbReference type="InterPro" id="IPR005519">
    <property type="entry name" value="Acid_phosphat_B-like"/>
</dbReference>